<dbReference type="Proteomes" id="UP000433089">
    <property type="component" value="Unassembled WGS sequence"/>
</dbReference>
<dbReference type="AlphaFoldDB" id="A0A653XLS9"/>
<sequence>MYMGHLIRKNRLTQVALLYYDESVIKNQYRGIVTVRQARPKICVTRGRVCPLIVSEF</sequence>
<accession>A0A653XLS9</accession>
<reference evidence="1 2" key="1">
    <citation type="submission" date="2019-10" db="EMBL/GenBank/DDBJ databases">
        <authorList>
            <person name="Karimi E."/>
        </authorList>
    </citation>
    <scope>NUCLEOTIDE SEQUENCE [LARGE SCALE GENOMIC DNA]</scope>
    <source>
        <strain evidence="1">Bacillus sp. 348</strain>
    </source>
</reference>
<name>A0A653XLS9_BACAB</name>
<organism evidence="1 2">
    <name type="scientific">Bacillus altitudinis</name>
    <dbReference type="NCBI Taxonomy" id="293387"/>
    <lineage>
        <taxon>Bacteria</taxon>
        <taxon>Bacillati</taxon>
        <taxon>Bacillota</taxon>
        <taxon>Bacilli</taxon>
        <taxon>Bacillales</taxon>
        <taxon>Bacillaceae</taxon>
        <taxon>Bacillus</taxon>
    </lineage>
</organism>
<evidence type="ECO:0000313" key="2">
    <source>
        <dbReference type="Proteomes" id="UP000433089"/>
    </source>
</evidence>
<gene>
    <name evidence="1" type="ORF">BACI348_50829</name>
</gene>
<proteinExistence type="predicted"/>
<dbReference type="EMBL" id="CABWLH010000010">
    <property type="protein sequence ID" value="VXC30908.1"/>
    <property type="molecule type" value="Genomic_DNA"/>
</dbReference>
<protein>
    <submittedName>
        <fullName evidence="1">Uncharacterized protein</fullName>
    </submittedName>
</protein>
<evidence type="ECO:0000313" key="1">
    <source>
        <dbReference type="EMBL" id="VXC30908.1"/>
    </source>
</evidence>